<keyword evidence="3" id="KW-1185">Reference proteome</keyword>
<dbReference type="AlphaFoldDB" id="A0A9P8CAP2"/>
<evidence type="ECO:0000313" key="3">
    <source>
        <dbReference type="Proteomes" id="UP000824998"/>
    </source>
</evidence>
<feature type="compositionally biased region" description="Basic residues" evidence="1">
    <location>
        <begin position="201"/>
        <end position="212"/>
    </location>
</feature>
<feature type="region of interest" description="Disordered" evidence="1">
    <location>
        <begin position="141"/>
        <end position="230"/>
    </location>
</feature>
<feature type="compositionally biased region" description="Low complexity" evidence="1">
    <location>
        <begin position="439"/>
        <end position="451"/>
    </location>
</feature>
<reference evidence="2" key="1">
    <citation type="journal article" date="2021" name="IMA Fungus">
        <title>Genomic characterization of three marine fungi, including Emericellopsis atlantica sp. nov. with signatures of a generalist lifestyle and marine biomass degradation.</title>
        <authorList>
            <person name="Hagestad O.C."/>
            <person name="Hou L."/>
            <person name="Andersen J.H."/>
            <person name="Hansen E.H."/>
            <person name="Altermark B."/>
            <person name="Li C."/>
            <person name="Kuhnert E."/>
            <person name="Cox R.J."/>
            <person name="Crous P.W."/>
            <person name="Spatafora J.W."/>
            <person name="Lail K."/>
            <person name="Amirebrahimi M."/>
            <person name="Lipzen A."/>
            <person name="Pangilinan J."/>
            <person name="Andreopoulos W."/>
            <person name="Hayes R.D."/>
            <person name="Ng V."/>
            <person name="Grigoriev I.V."/>
            <person name="Jackson S.A."/>
            <person name="Sutton T.D.S."/>
            <person name="Dobson A.D.W."/>
            <person name="Rama T."/>
        </authorList>
    </citation>
    <scope>NUCLEOTIDE SEQUENCE</scope>
    <source>
        <strain evidence="2">TRa018bII</strain>
    </source>
</reference>
<feature type="region of interest" description="Disordered" evidence="1">
    <location>
        <begin position="894"/>
        <end position="948"/>
    </location>
</feature>
<feature type="region of interest" description="Disordered" evidence="1">
    <location>
        <begin position="681"/>
        <end position="735"/>
    </location>
</feature>
<feature type="compositionally biased region" description="Basic residues" evidence="1">
    <location>
        <begin position="44"/>
        <end position="58"/>
    </location>
</feature>
<comment type="caution">
    <text evidence="2">The sequence shown here is derived from an EMBL/GenBank/DDBJ whole genome shotgun (WGS) entry which is preliminary data.</text>
</comment>
<feature type="compositionally biased region" description="Polar residues" evidence="1">
    <location>
        <begin position="613"/>
        <end position="632"/>
    </location>
</feature>
<dbReference type="OrthoDB" id="4207369at2759"/>
<feature type="region of interest" description="Disordered" evidence="1">
    <location>
        <begin position="506"/>
        <end position="529"/>
    </location>
</feature>
<feature type="region of interest" description="Disordered" evidence="1">
    <location>
        <begin position="544"/>
        <end position="632"/>
    </location>
</feature>
<evidence type="ECO:0000256" key="1">
    <source>
        <dbReference type="SAM" id="MobiDB-lite"/>
    </source>
</evidence>
<feature type="compositionally biased region" description="Basic and acidic residues" evidence="1">
    <location>
        <begin position="695"/>
        <end position="712"/>
    </location>
</feature>
<organism evidence="2 3">
    <name type="scientific">Amylocarpus encephaloides</name>
    <dbReference type="NCBI Taxonomy" id="45428"/>
    <lineage>
        <taxon>Eukaryota</taxon>
        <taxon>Fungi</taxon>
        <taxon>Dikarya</taxon>
        <taxon>Ascomycota</taxon>
        <taxon>Pezizomycotina</taxon>
        <taxon>Leotiomycetes</taxon>
        <taxon>Helotiales</taxon>
        <taxon>Helotiales incertae sedis</taxon>
        <taxon>Amylocarpus</taxon>
    </lineage>
</organism>
<feature type="region of interest" description="Disordered" evidence="1">
    <location>
        <begin position="436"/>
        <end position="463"/>
    </location>
</feature>
<feature type="compositionally biased region" description="Basic and acidic residues" evidence="1">
    <location>
        <begin position="563"/>
        <end position="578"/>
    </location>
</feature>
<gene>
    <name evidence="2" type="ORF">BJ875DRAFT_1140</name>
</gene>
<feature type="compositionally biased region" description="Low complexity" evidence="1">
    <location>
        <begin position="717"/>
        <end position="728"/>
    </location>
</feature>
<feature type="compositionally biased region" description="Acidic residues" evidence="1">
    <location>
        <begin position="452"/>
        <end position="463"/>
    </location>
</feature>
<name>A0A9P8CAP2_9HELO</name>
<sequence length="1140" mass="125817">MAGTENLDATQHSSLQWEVHQDVFAPQPLPRITRAYERAPRSAHAPRLHGQKIWKRPGLHSSSNDDKENEEAVQLELGMGGAGSRKKARVVGAKEDIRDPKWLDDSKAELNAGSLVVVNTPKKRRLGLAVHSLDCLGGRKRTNAGRAVSPRRPLGTKSDNEKIESTSPLKGNGSPLKVYEKPLLKVYGNPTKDHESPEKPARRRRPMRRSPGRRLTFVPEDLQVGSHSRRGSLRQVSVFEVKGLENGIQKIPTAIDNSSLLPSTEEPSHATLSHMEVPTINSEQISPLDMASQPDEERFTKSLAATAATPLQDSANLAGSKLVDSDLGLTGATMALHEAISLETASKVVAIFNHTQEAVELNTSEEVSNHVHAEKVPFSNTSDTNHSTLLIEQMAEMDEPKVEDSSVDETLELVSEIRFTNTAPNNRESVETHVDGHMSSEMSPESTSMLESFEDEVTEDEDDKIEDVSMEEPTLQNFEGLSVIDESPEEDIDEKTEEEELAEQLFATSPMKSQAAPPSPKLFEEESTMSRLEVKVSVISDMDQEATVKEPELPSQQVAIRTPVKERRSSRRLSERPSTRRSTRIARMSLSQSKDDAAESTPVESPSKAMSRVRSSPVKSMRPQISSPRPDSTIQLLFNQESSRTAPIEEQDPIDLQEAVVELREHSEEVVRPVEVEELGHSYLAPSQEPDSQNLEDRNMSTDVDEVTRIQEDVDQTPTTSPTTIEPPASHMLSEGPIDFSEKLQEEINATPDESPESSFATEDSTITELDDDNQQTTTLEIDVDQSMDESLEILEPISIILANSDSIKNGTDTTEGSAQLLVVDSSAPAEEASDDTRVLNFDHDDTNVLQNFLARANANKAAKAQRGIPKGKRSLPHSPIRLPLETEAIAVPPDASAKDEFDVGLPAESPQKRRKRNPKTDSEEDITEPQSMRRSGRTRLPVKSSLPAPNFIPVRRLGSDDTTVTLKKNAGKELAALTRNNTRKNKAGAIMPLDLLAKLGEKEDPATRQRALKEVFDEKAHRKKGKKGKTVIWAEQLNHYQGDPVKNEDVDDMGSDFLEALEKKIEVVKEISKELEKPVDKAESIKDEKPKVKPKSVSLAKIATPVKSSIPRVSMKSKIALGMAVNGTPAPKRQMRSRS</sequence>
<accession>A0A9P8CAP2</accession>
<feature type="region of interest" description="Disordered" evidence="1">
    <location>
        <begin position="41"/>
        <end position="87"/>
    </location>
</feature>
<dbReference type="EMBL" id="MU251356">
    <property type="protein sequence ID" value="KAG9239715.1"/>
    <property type="molecule type" value="Genomic_DNA"/>
</dbReference>
<proteinExistence type="predicted"/>
<protein>
    <submittedName>
        <fullName evidence="2">Uncharacterized protein</fullName>
    </submittedName>
</protein>
<feature type="compositionally biased region" description="Basic and acidic residues" evidence="1">
    <location>
        <begin position="191"/>
        <end position="200"/>
    </location>
</feature>
<evidence type="ECO:0000313" key="2">
    <source>
        <dbReference type="EMBL" id="KAG9239715.1"/>
    </source>
</evidence>
<feature type="compositionally biased region" description="Polar residues" evidence="1">
    <location>
        <begin position="757"/>
        <end position="768"/>
    </location>
</feature>
<dbReference type="Proteomes" id="UP000824998">
    <property type="component" value="Unassembled WGS sequence"/>
</dbReference>
<feature type="region of interest" description="Disordered" evidence="1">
    <location>
        <begin position="749"/>
        <end position="776"/>
    </location>
</feature>